<dbReference type="EMBL" id="NMUH01000151">
    <property type="protein sequence ID" value="MQL73059.1"/>
    <property type="molecule type" value="Genomic_DNA"/>
</dbReference>
<feature type="region of interest" description="Disordered" evidence="1">
    <location>
        <begin position="1"/>
        <end position="53"/>
    </location>
</feature>
<reference evidence="2" key="1">
    <citation type="submission" date="2017-07" db="EMBL/GenBank/DDBJ databases">
        <title>Taro Niue Genome Assembly and Annotation.</title>
        <authorList>
            <person name="Atibalentja N."/>
            <person name="Keating K."/>
            <person name="Fields C.J."/>
        </authorList>
    </citation>
    <scope>NUCLEOTIDE SEQUENCE</scope>
    <source>
        <strain evidence="2">Niue_2</strain>
        <tissue evidence="2">Leaf</tissue>
    </source>
</reference>
<evidence type="ECO:0000256" key="1">
    <source>
        <dbReference type="SAM" id="MobiDB-lite"/>
    </source>
</evidence>
<evidence type="ECO:0000313" key="3">
    <source>
        <dbReference type="Proteomes" id="UP000652761"/>
    </source>
</evidence>
<feature type="region of interest" description="Disordered" evidence="1">
    <location>
        <begin position="65"/>
        <end position="91"/>
    </location>
</feature>
<feature type="compositionally biased region" description="Acidic residues" evidence="1">
    <location>
        <begin position="30"/>
        <end position="43"/>
    </location>
</feature>
<organism evidence="2 3">
    <name type="scientific">Colocasia esculenta</name>
    <name type="common">Wild taro</name>
    <name type="synonym">Arum esculentum</name>
    <dbReference type="NCBI Taxonomy" id="4460"/>
    <lineage>
        <taxon>Eukaryota</taxon>
        <taxon>Viridiplantae</taxon>
        <taxon>Streptophyta</taxon>
        <taxon>Embryophyta</taxon>
        <taxon>Tracheophyta</taxon>
        <taxon>Spermatophyta</taxon>
        <taxon>Magnoliopsida</taxon>
        <taxon>Liliopsida</taxon>
        <taxon>Araceae</taxon>
        <taxon>Aroideae</taxon>
        <taxon>Colocasieae</taxon>
        <taxon>Colocasia</taxon>
    </lineage>
</organism>
<protein>
    <submittedName>
        <fullName evidence="2">Uncharacterized protein</fullName>
    </submittedName>
</protein>
<keyword evidence="3" id="KW-1185">Reference proteome</keyword>
<sequence>MRIQQQAELHEELSRKGKSKVVMKGRQVVDVDESDDTDYEDLSPNEKEWREGLQQSRRVAMLESEMRRYHSTREGSSSGASVTRPPAPPMDRFKLKLDIYRDYDLREAVNRMSLGENLEA</sequence>
<accession>A0A843TXR6</accession>
<gene>
    <name evidence="2" type="ORF">Taro_005394</name>
</gene>
<evidence type="ECO:0000313" key="2">
    <source>
        <dbReference type="EMBL" id="MQL73059.1"/>
    </source>
</evidence>
<dbReference type="AlphaFoldDB" id="A0A843TXR6"/>
<dbReference type="Proteomes" id="UP000652761">
    <property type="component" value="Unassembled WGS sequence"/>
</dbReference>
<name>A0A843TXR6_COLES</name>
<comment type="caution">
    <text evidence="2">The sequence shown here is derived from an EMBL/GenBank/DDBJ whole genome shotgun (WGS) entry which is preliminary data.</text>
</comment>
<proteinExistence type="predicted"/>